<evidence type="ECO:0000256" key="4">
    <source>
        <dbReference type="ARBA" id="ARBA00022794"/>
    </source>
</evidence>
<organism evidence="8 9">
    <name type="scientific">Pycnococcus provasolii</name>
    <dbReference type="NCBI Taxonomy" id="41880"/>
    <lineage>
        <taxon>Eukaryota</taxon>
        <taxon>Viridiplantae</taxon>
        <taxon>Chlorophyta</taxon>
        <taxon>Pseudoscourfieldiophyceae</taxon>
        <taxon>Pseudoscourfieldiales</taxon>
        <taxon>Pycnococcaceae</taxon>
        <taxon>Pycnococcus</taxon>
    </lineage>
</organism>
<evidence type="ECO:0000256" key="5">
    <source>
        <dbReference type="SAM" id="MobiDB-lite"/>
    </source>
</evidence>
<dbReference type="EMBL" id="BNJQ01000022">
    <property type="protein sequence ID" value="GHP08912.1"/>
    <property type="molecule type" value="Genomic_DNA"/>
</dbReference>
<evidence type="ECO:0000259" key="6">
    <source>
        <dbReference type="Pfam" id="PF14737"/>
    </source>
</evidence>
<feature type="domain" description="Dynein assembly factor 3 C-terminal" evidence="7">
    <location>
        <begin position="172"/>
        <end position="481"/>
    </location>
</feature>
<feature type="region of interest" description="Disordered" evidence="5">
    <location>
        <begin position="355"/>
        <end position="389"/>
    </location>
</feature>
<evidence type="ECO:0000256" key="2">
    <source>
        <dbReference type="ARBA" id="ARBA00010449"/>
    </source>
</evidence>
<keyword evidence="4" id="KW-0970">Cilium biogenesis/degradation</keyword>
<dbReference type="InterPro" id="IPR039304">
    <property type="entry name" value="DNAAF3"/>
</dbReference>
<feature type="compositionally biased region" description="Basic and acidic residues" evidence="5">
    <location>
        <begin position="366"/>
        <end position="389"/>
    </location>
</feature>
<dbReference type="Pfam" id="PF14737">
    <property type="entry name" value="DUF4470"/>
    <property type="match status" value="1"/>
</dbReference>
<comment type="similarity">
    <text evidence="2">Belongs to the DNAAF3 family.</text>
</comment>
<dbReference type="GO" id="GO:0044458">
    <property type="term" value="P:motile cilium assembly"/>
    <property type="evidence" value="ECO:0007669"/>
    <property type="project" value="TreeGrafter"/>
</dbReference>
<evidence type="ECO:0000313" key="9">
    <source>
        <dbReference type="Proteomes" id="UP000660262"/>
    </source>
</evidence>
<dbReference type="InterPro" id="IPR028235">
    <property type="entry name" value="DNAAF3_C"/>
</dbReference>
<evidence type="ECO:0000313" key="8">
    <source>
        <dbReference type="EMBL" id="GHP08912.1"/>
    </source>
</evidence>
<comment type="subcellular location">
    <subcellularLocation>
        <location evidence="1">Cytoplasm</location>
    </subcellularLocation>
</comment>
<dbReference type="GO" id="GO:0070286">
    <property type="term" value="P:axonemal dynein complex assembly"/>
    <property type="evidence" value="ECO:0007669"/>
    <property type="project" value="InterPro"/>
</dbReference>
<dbReference type="GO" id="GO:0005737">
    <property type="term" value="C:cytoplasm"/>
    <property type="evidence" value="ECO:0007669"/>
    <property type="project" value="UniProtKB-SubCell"/>
</dbReference>
<dbReference type="AlphaFoldDB" id="A0A830HPP5"/>
<evidence type="ECO:0000256" key="3">
    <source>
        <dbReference type="ARBA" id="ARBA00022490"/>
    </source>
</evidence>
<keyword evidence="3" id="KW-0963">Cytoplasm</keyword>
<keyword evidence="9" id="KW-1185">Reference proteome</keyword>
<sequence length="526" mass="58536">MGSQYDESHVHHLYGASPAVDLLSLASALGLGRGELEHDDLEQPGTITDVTEPPPPSLQQLHDEPMHVLLVGCADPRHVIATMAGAHMHARRTVHFHVYEPEAEELARHMLLFLSFVDDTHMDVKERCALFLEAYWNFFLRDVGAAHVAAMGKELCEVVSGGGGSVRGASSLDVSSLKFQDKDELVEVFNSWKESVAVPMADYREGRLRHHYKERYDAMRNLIDWDHSMRLEPNASIIHVKRYRRWRVSGLAYEYRDSAYSHPNRSLVSYVRGRTKAFKDHNLVDHGLSIEKRGYWGDIKNSPYMTLGAHGGDTSPGHFVMKQKQHVHSECDCAEYNVYAMILGLEHGIAAHDGDEDDNVPANFPRAREDEHGEGETATRDGTGGEHGDGVIARTRVTLYTGDLAKMLGKSALRGRIDAVALGFRYAHLIGADEGLERVMKPDSMAIVEMTNFFVTLDKSQETTYKSKVIERAAGAGWEHVDIMAKAAADDDAEASAPGREARARMAKKHSAWSLNGHEAFLRTST</sequence>
<evidence type="ECO:0000259" key="7">
    <source>
        <dbReference type="Pfam" id="PF14740"/>
    </source>
</evidence>
<dbReference type="Proteomes" id="UP000660262">
    <property type="component" value="Unassembled WGS sequence"/>
</dbReference>
<dbReference type="PANTHER" id="PTHR22118">
    <property type="entry name" value="DYNEIN ASSEMBLY FACTOR 3, AXONEMAL"/>
    <property type="match status" value="1"/>
</dbReference>
<comment type="caution">
    <text evidence="8">The sequence shown here is derived from an EMBL/GenBank/DDBJ whole genome shotgun (WGS) entry which is preliminary data.</text>
</comment>
<dbReference type="OrthoDB" id="538817at2759"/>
<name>A0A830HPP5_9CHLO</name>
<gene>
    <name evidence="8" type="ORF">PPROV_000764900</name>
</gene>
<dbReference type="Pfam" id="PF14740">
    <property type="entry name" value="DUF4471"/>
    <property type="match status" value="1"/>
</dbReference>
<feature type="domain" description="DUF4470" evidence="6">
    <location>
        <begin position="15"/>
        <end position="140"/>
    </location>
</feature>
<reference evidence="8" key="1">
    <citation type="submission" date="2020-10" db="EMBL/GenBank/DDBJ databases">
        <title>Unveiling of a novel bifunctional photoreceptor, Dualchrome1, isolated from a cosmopolitan green alga.</title>
        <authorList>
            <person name="Suzuki S."/>
            <person name="Kawachi M."/>
        </authorList>
    </citation>
    <scope>NUCLEOTIDE SEQUENCE</scope>
    <source>
        <strain evidence="8">NIES 2893</strain>
    </source>
</reference>
<dbReference type="PANTHER" id="PTHR22118:SF14">
    <property type="entry name" value="DYNEIN AXONEMAL ASSEMBLY FACTOR 3"/>
    <property type="match status" value="1"/>
</dbReference>
<evidence type="ECO:0000256" key="1">
    <source>
        <dbReference type="ARBA" id="ARBA00004496"/>
    </source>
</evidence>
<proteinExistence type="inferred from homology"/>
<accession>A0A830HPP5</accession>
<dbReference type="InterPro" id="IPR027974">
    <property type="entry name" value="DUF4470"/>
</dbReference>
<protein>
    <submittedName>
        <fullName evidence="8">Motile cilium assembly</fullName>
    </submittedName>
</protein>